<evidence type="ECO:0000256" key="3">
    <source>
        <dbReference type="ARBA" id="ARBA00012552"/>
    </source>
</evidence>
<keyword evidence="4" id="KW-0547">Nucleotide-binding</keyword>
<dbReference type="PROSITE" id="PS51192">
    <property type="entry name" value="HELICASE_ATP_BIND_1"/>
    <property type="match status" value="1"/>
</dbReference>
<evidence type="ECO:0000256" key="11">
    <source>
        <dbReference type="PROSITE-ProRule" id="PRU00552"/>
    </source>
</evidence>
<keyword evidence="7" id="KW-0067">ATP-binding</keyword>
<feature type="domain" description="Helicase ATP-binding" evidence="13">
    <location>
        <begin position="208"/>
        <end position="385"/>
    </location>
</feature>
<dbReference type="SMART" id="SM00490">
    <property type="entry name" value="HELICc"/>
    <property type="match status" value="1"/>
</dbReference>
<keyword evidence="9" id="KW-0539">Nucleus</keyword>
<dbReference type="GO" id="GO:0005524">
    <property type="term" value="F:ATP binding"/>
    <property type="evidence" value="ECO:0007669"/>
    <property type="project" value="UniProtKB-KW"/>
</dbReference>
<dbReference type="STRING" id="48709.A0A1D2NBX4"/>
<keyword evidence="17" id="KW-1185">Reference proteome</keyword>
<dbReference type="InterPro" id="IPR000629">
    <property type="entry name" value="RNA-helicase_DEAD-box_CS"/>
</dbReference>
<dbReference type="InterPro" id="IPR011545">
    <property type="entry name" value="DEAD/DEAH_box_helicase_dom"/>
</dbReference>
<feature type="domain" description="DEAD-box RNA helicase Q" evidence="15">
    <location>
        <begin position="177"/>
        <end position="205"/>
    </location>
</feature>
<comment type="catalytic activity">
    <reaction evidence="10">
        <text>ATP + H2O = ADP + phosphate + H(+)</text>
        <dbReference type="Rhea" id="RHEA:13065"/>
        <dbReference type="ChEBI" id="CHEBI:15377"/>
        <dbReference type="ChEBI" id="CHEBI:15378"/>
        <dbReference type="ChEBI" id="CHEBI:30616"/>
        <dbReference type="ChEBI" id="CHEBI:43474"/>
        <dbReference type="ChEBI" id="CHEBI:456216"/>
        <dbReference type="EC" id="3.6.4.13"/>
    </reaction>
</comment>
<dbReference type="GO" id="GO:0010468">
    <property type="term" value="P:regulation of gene expression"/>
    <property type="evidence" value="ECO:0007669"/>
    <property type="project" value="UniProtKB-ARBA"/>
</dbReference>
<evidence type="ECO:0000256" key="6">
    <source>
        <dbReference type="ARBA" id="ARBA00022806"/>
    </source>
</evidence>
<dbReference type="PANTHER" id="PTHR47959">
    <property type="entry name" value="ATP-DEPENDENT RNA HELICASE RHLE-RELATED"/>
    <property type="match status" value="1"/>
</dbReference>
<feature type="compositionally biased region" description="Gly residues" evidence="12">
    <location>
        <begin position="1"/>
        <end position="21"/>
    </location>
</feature>
<proteinExistence type="inferred from homology"/>
<dbReference type="EC" id="3.6.4.13" evidence="3"/>
<keyword evidence="8" id="KW-0694">RNA-binding</keyword>
<dbReference type="GO" id="GO:0016887">
    <property type="term" value="F:ATP hydrolysis activity"/>
    <property type="evidence" value="ECO:0007669"/>
    <property type="project" value="RHEA"/>
</dbReference>
<dbReference type="GO" id="GO:0003723">
    <property type="term" value="F:RNA binding"/>
    <property type="evidence" value="ECO:0007669"/>
    <property type="project" value="UniProtKB-KW"/>
</dbReference>
<dbReference type="SUPFAM" id="SSF52540">
    <property type="entry name" value="P-loop containing nucleoside triphosphate hydrolases"/>
    <property type="match status" value="1"/>
</dbReference>
<dbReference type="InterPro" id="IPR033517">
    <property type="entry name" value="DDX54/DBP10_DEAD-box_helicase"/>
</dbReference>
<dbReference type="Pfam" id="PF00271">
    <property type="entry name" value="Helicase_C"/>
    <property type="match status" value="1"/>
</dbReference>
<sequence>MKFNKRGGGGSGSRGGGGGSKFGKVDSKKKFNSGGGGRGSVKPNLSVGFKSNNKGKKNGVSNHFHSKPGGKGGGKFSGNKPGFQGDRKGGFAGKKNGFQKFGKRNGNDGENEDFKEEDVAIKEEADAEDSFVGLESQSDMFERLHNGVKKEEEFDSDDEDNGGGGGSSKKGKKGKSGGFQNMGLSQAVLKGILRRGYNVPTPIQRKAIPPILEGRDVVAMARTGSGKTAAFLIPLFEKIQHKKSEIGTAQKFPRALILSPTRELATQTVKFIREIGKFIDFKVVSILGGESMESQFQIMHDKPDIVVATPGRFMHLCVEMELKLDGVEYAVFDEADRLFEMGFGEQLMEILKRLPENRQTVLFSATLPKLLVDFSKAGLHDPTLIRLDVDTKLPELLELTYLACRTEDKLAALLYLLKNLIDENQQTIVFTATKHHVEFIHQLLDEANVSNCYIYSSLDPSARKISLGKFRSGKCNVMIVTDIAARGIDIPILDNVINFHFPAKPKLFMHRVGRVARAGRSGTAYSIVCPDEVAFLIDLHLFLGKPLTFEKPSGDSSDSSNSVFVGRVPQDLLNDENNFIRNMMEIKEELATLHKVSKNGYSHYLRSRPPASTESNRRAKGIEINKLYVHPFFADHVAEDPMDNLISQMQSYRPNATIFEIGPKAGSETLQIMKQKRLKDQNTVEKYRNKPVNAEMGKISGHKGKDEEPFILTYLKTIIRNSVGTTFDKQVQEAVMDLTGDDSDKLKQQQSMQKWDMKKKRFVSVGNHSNAKKIKTESGVWIAASYKSDRYQAWMRKSKTDVDNDDEGSDDDSFARNSNDDSKRKPAFSKRLVKTGKNDAPHAPLAKGRRFKTEIKRPEQILKERKVKEKKLMKNLPKNMRKQRQNDSGKGKNKSRGSGGKRK</sequence>
<evidence type="ECO:0000313" key="17">
    <source>
        <dbReference type="Proteomes" id="UP000094527"/>
    </source>
</evidence>
<feature type="compositionally biased region" description="Basic residues" evidence="12">
    <location>
        <begin position="825"/>
        <end position="834"/>
    </location>
</feature>
<reference evidence="16 17" key="1">
    <citation type="journal article" date="2016" name="Genome Biol. Evol.">
        <title>Gene Family Evolution Reflects Adaptation to Soil Environmental Stressors in the Genome of the Collembolan Orchesella cincta.</title>
        <authorList>
            <person name="Faddeeva-Vakhrusheva A."/>
            <person name="Derks M.F."/>
            <person name="Anvar S.Y."/>
            <person name="Agamennone V."/>
            <person name="Suring W."/>
            <person name="Smit S."/>
            <person name="van Straalen N.M."/>
            <person name="Roelofs D."/>
        </authorList>
    </citation>
    <scope>NUCLEOTIDE SEQUENCE [LARGE SCALE GENOMIC DNA]</scope>
    <source>
        <tissue evidence="16">Mixed pool</tissue>
    </source>
</reference>
<evidence type="ECO:0000313" key="16">
    <source>
        <dbReference type="EMBL" id="ODN02763.1"/>
    </source>
</evidence>
<comment type="similarity">
    <text evidence="2">Belongs to the DEAD box helicase family. DDX54/DBP10 subfamily.</text>
</comment>
<name>A0A1D2NBX4_ORCCI</name>
<dbReference type="CDD" id="cd18787">
    <property type="entry name" value="SF2_C_DEAD"/>
    <property type="match status" value="1"/>
</dbReference>
<feature type="compositionally biased region" description="Basic residues" evidence="12">
    <location>
        <begin position="891"/>
        <end position="903"/>
    </location>
</feature>
<feature type="region of interest" description="Disordered" evidence="12">
    <location>
        <begin position="1"/>
        <end position="115"/>
    </location>
</feature>
<dbReference type="PANTHER" id="PTHR47959:SF8">
    <property type="entry name" value="RNA HELICASE"/>
    <property type="match status" value="1"/>
</dbReference>
<keyword evidence="5" id="KW-0378">Hydrolase</keyword>
<dbReference type="OMA" id="EDQFGMM"/>
<feature type="region of interest" description="Disordered" evidence="12">
    <location>
        <begin position="797"/>
        <end position="903"/>
    </location>
</feature>
<feature type="compositionally biased region" description="Low complexity" evidence="12">
    <location>
        <begin position="46"/>
        <end position="62"/>
    </location>
</feature>
<feature type="compositionally biased region" description="Acidic residues" evidence="12">
    <location>
        <begin position="803"/>
        <end position="812"/>
    </location>
</feature>
<comment type="caution">
    <text evidence="16">The sequence shown here is derived from an EMBL/GenBank/DDBJ whole genome shotgun (WGS) entry which is preliminary data.</text>
</comment>
<evidence type="ECO:0000256" key="7">
    <source>
        <dbReference type="ARBA" id="ARBA00022840"/>
    </source>
</evidence>
<dbReference type="Pfam" id="PF00270">
    <property type="entry name" value="DEAD"/>
    <property type="match status" value="1"/>
</dbReference>
<dbReference type="EMBL" id="LJIJ01000096">
    <property type="protein sequence ID" value="ODN02763.1"/>
    <property type="molecule type" value="Genomic_DNA"/>
</dbReference>
<dbReference type="PROSITE" id="PS00039">
    <property type="entry name" value="DEAD_ATP_HELICASE"/>
    <property type="match status" value="1"/>
</dbReference>
<dbReference type="PROSITE" id="PS51194">
    <property type="entry name" value="HELICASE_CTER"/>
    <property type="match status" value="1"/>
</dbReference>
<dbReference type="Gene3D" id="3.40.50.300">
    <property type="entry name" value="P-loop containing nucleotide triphosphate hydrolases"/>
    <property type="match status" value="2"/>
</dbReference>
<evidence type="ECO:0000259" key="14">
    <source>
        <dbReference type="PROSITE" id="PS51194"/>
    </source>
</evidence>
<protein>
    <recommendedName>
        <fullName evidence="3">RNA helicase</fullName>
        <ecNumber evidence="3">3.6.4.13</ecNumber>
    </recommendedName>
</protein>
<evidence type="ECO:0000256" key="12">
    <source>
        <dbReference type="SAM" id="MobiDB-lite"/>
    </source>
</evidence>
<keyword evidence="6 16" id="KW-0347">Helicase</keyword>
<evidence type="ECO:0000256" key="8">
    <source>
        <dbReference type="ARBA" id="ARBA00022884"/>
    </source>
</evidence>
<accession>A0A1D2NBX4</accession>
<feature type="compositionally biased region" description="Basic residues" evidence="12">
    <location>
        <begin position="873"/>
        <end position="883"/>
    </location>
</feature>
<dbReference type="InterPro" id="IPR014001">
    <property type="entry name" value="Helicase_ATP-bd"/>
</dbReference>
<dbReference type="InterPro" id="IPR050079">
    <property type="entry name" value="DEAD_box_RNA_helicase"/>
</dbReference>
<dbReference type="InterPro" id="IPR027417">
    <property type="entry name" value="P-loop_NTPase"/>
</dbReference>
<feature type="domain" description="Helicase C-terminal" evidence="14">
    <location>
        <begin position="409"/>
        <end position="559"/>
    </location>
</feature>
<feature type="region of interest" description="Disordered" evidence="12">
    <location>
        <begin position="148"/>
        <end position="179"/>
    </location>
</feature>
<evidence type="ECO:0000256" key="4">
    <source>
        <dbReference type="ARBA" id="ARBA00022741"/>
    </source>
</evidence>
<dbReference type="AlphaFoldDB" id="A0A1D2NBX4"/>
<dbReference type="FunFam" id="3.40.50.300:FF:000865">
    <property type="entry name" value="ATP-dependent RNA helicase DDX54"/>
    <property type="match status" value="1"/>
</dbReference>
<evidence type="ECO:0000259" key="15">
    <source>
        <dbReference type="PROSITE" id="PS51195"/>
    </source>
</evidence>
<dbReference type="InterPro" id="IPR014014">
    <property type="entry name" value="RNA_helicase_DEAD_Q_motif"/>
</dbReference>
<dbReference type="GO" id="GO:0005730">
    <property type="term" value="C:nucleolus"/>
    <property type="evidence" value="ECO:0007669"/>
    <property type="project" value="UniProtKB-SubCell"/>
</dbReference>
<evidence type="ECO:0000256" key="10">
    <source>
        <dbReference type="ARBA" id="ARBA00047984"/>
    </source>
</evidence>
<dbReference type="Pfam" id="PF08147">
    <property type="entry name" value="DBP10CT"/>
    <property type="match status" value="1"/>
</dbReference>
<dbReference type="SMART" id="SM01123">
    <property type="entry name" value="DBP10CT"/>
    <property type="match status" value="1"/>
</dbReference>
<gene>
    <name evidence="16" type="ORF">Ocin01_03922</name>
</gene>
<dbReference type="Proteomes" id="UP000094527">
    <property type="component" value="Unassembled WGS sequence"/>
</dbReference>
<evidence type="ECO:0000256" key="1">
    <source>
        <dbReference type="ARBA" id="ARBA00004604"/>
    </source>
</evidence>
<feature type="short sequence motif" description="Q motif" evidence="11">
    <location>
        <begin position="177"/>
        <end position="205"/>
    </location>
</feature>
<dbReference type="GO" id="GO:0003724">
    <property type="term" value="F:RNA helicase activity"/>
    <property type="evidence" value="ECO:0007669"/>
    <property type="project" value="UniProtKB-EC"/>
</dbReference>
<evidence type="ECO:0000256" key="2">
    <source>
        <dbReference type="ARBA" id="ARBA00010379"/>
    </source>
</evidence>
<dbReference type="OrthoDB" id="10261375at2759"/>
<dbReference type="InterPro" id="IPR001650">
    <property type="entry name" value="Helicase_C-like"/>
</dbReference>
<feature type="compositionally biased region" description="Basic and acidic residues" evidence="12">
    <location>
        <begin position="851"/>
        <end position="872"/>
    </location>
</feature>
<evidence type="ECO:0000256" key="9">
    <source>
        <dbReference type="ARBA" id="ARBA00023242"/>
    </source>
</evidence>
<dbReference type="SMART" id="SM00487">
    <property type="entry name" value="DEXDc"/>
    <property type="match status" value="1"/>
</dbReference>
<dbReference type="CDD" id="cd17959">
    <property type="entry name" value="DEADc_DDX54"/>
    <property type="match status" value="1"/>
</dbReference>
<dbReference type="PROSITE" id="PS51195">
    <property type="entry name" value="Q_MOTIF"/>
    <property type="match status" value="1"/>
</dbReference>
<evidence type="ECO:0000259" key="13">
    <source>
        <dbReference type="PROSITE" id="PS51192"/>
    </source>
</evidence>
<comment type="subcellular location">
    <subcellularLocation>
        <location evidence="1">Nucleus</location>
        <location evidence="1">Nucleolus</location>
    </subcellularLocation>
</comment>
<dbReference type="GO" id="GO:0005829">
    <property type="term" value="C:cytosol"/>
    <property type="evidence" value="ECO:0007669"/>
    <property type="project" value="TreeGrafter"/>
</dbReference>
<dbReference type="InterPro" id="IPR012541">
    <property type="entry name" value="DBP10_C"/>
</dbReference>
<evidence type="ECO:0000256" key="5">
    <source>
        <dbReference type="ARBA" id="ARBA00022801"/>
    </source>
</evidence>
<organism evidence="16 17">
    <name type="scientific">Orchesella cincta</name>
    <name type="common">Springtail</name>
    <name type="synonym">Podura cincta</name>
    <dbReference type="NCBI Taxonomy" id="48709"/>
    <lineage>
        <taxon>Eukaryota</taxon>
        <taxon>Metazoa</taxon>
        <taxon>Ecdysozoa</taxon>
        <taxon>Arthropoda</taxon>
        <taxon>Hexapoda</taxon>
        <taxon>Collembola</taxon>
        <taxon>Entomobryomorpha</taxon>
        <taxon>Entomobryoidea</taxon>
        <taxon>Orchesellidae</taxon>
        <taxon>Orchesellinae</taxon>
        <taxon>Orchesella</taxon>
    </lineage>
</organism>